<comment type="subcellular location">
    <subcellularLocation>
        <location evidence="1">Cell membrane</location>
        <topology evidence="1">Multi-pass membrane protein</topology>
    </subcellularLocation>
</comment>
<dbReference type="SUPFAM" id="SSF103473">
    <property type="entry name" value="MFS general substrate transporter"/>
    <property type="match status" value="1"/>
</dbReference>
<dbReference type="GO" id="GO:0022857">
    <property type="term" value="F:transmembrane transporter activity"/>
    <property type="evidence" value="ECO:0007669"/>
    <property type="project" value="InterPro"/>
</dbReference>
<evidence type="ECO:0000256" key="1">
    <source>
        <dbReference type="ARBA" id="ARBA00004651"/>
    </source>
</evidence>
<feature type="transmembrane region" description="Helical" evidence="7">
    <location>
        <begin position="44"/>
        <end position="64"/>
    </location>
</feature>
<feature type="transmembrane region" description="Helical" evidence="7">
    <location>
        <begin position="284"/>
        <end position="303"/>
    </location>
</feature>
<feature type="transmembrane region" description="Helical" evidence="7">
    <location>
        <begin position="167"/>
        <end position="186"/>
    </location>
</feature>
<evidence type="ECO:0000256" key="3">
    <source>
        <dbReference type="ARBA" id="ARBA00022475"/>
    </source>
</evidence>
<dbReference type="AlphaFoldDB" id="A0A220MP98"/>
<feature type="transmembrane region" description="Helical" evidence="7">
    <location>
        <begin position="370"/>
        <end position="392"/>
    </location>
</feature>
<evidence type="ECO:0000313" key="9">
    <source>
        <dbReference type="EMBL" id="ASJ56896.1"/>
    </source>
</evidence>
<evidence type="ECO:0000256" key="6">
    <source>
        <dbReference type="ARBA" id="ARBA00023136"/>
    </source>
</evidence>
<feature type="transmembrane region" description="Helical" evidence="7">
    <location>
        <begin position="102"/>
        <end position="119"/>
    </location>
</feature>
<feature type="transmembrane region" description="Helical" evidence="7">
    <location>
        <begin position="140"/>
        <end position="161"/>
    </location>
</feature>
<evidence type="ECO:0000256" key="4">
    <source>
        <dbReference type="ARBA" id="ARBA00022692"/>
    </source>
</evidence>
<organism evidence="9 10">
    <name type="scientific">Brevibacillus formosus</name>
    <dbReference type="NCBI Taxonomy" id="54913"/>
    <lineage>
        <taxon>Bacteria</taxon>
        <taxon>Bacillati</taxon>
        <taxon>Bacillota</taxon>
        <taxon>Bacilli</taxon>
        <taxon>Bacillales</taxon>
        <taxon>Paenibacillaceae</taxon>
        <taxon>Brevibacillus</taxon>
    </lineage>
</organism>
<dbReference type="Gene3D" id="1.20.1250.20">
    <property type="entry name" value="MFS general substrate transporter like domains"/>
    <property type="match status" value="2"/>
</dbReference>
<dbReference type="Proteomes" id="UP000197781">
    <property type="component" value="Chromosome"/>
</dbReference>
<evidence type="ECO:0000256" key="5">
    <source>
        <dbReference type="ARBA" id="ARBA00022989"/>
    </source>
</evidence>
<dbReference type="PROSITE" id="PS50850">
    <property type="entry name" value="MFS"/>
    <property type="match status" value="1"/>
</dbReference>
<evidence type="ECO:0000313" key="10">
    <source>
        <dbReference type="Proteomes" id="UP000197781"/>
    </source>
</evidence>
<dbReference type="PANTHER" id="PTHR43266">
    <property type="entry name" value="MACROLIDE-EFFLUX PROTEIN"/>
    <property type="match status" value="1"/>
</dbReference>
<keyword evidence="2" id="KW-0813">Transport</keyword>
<dbReference type="KEGG" id="bfm:BP422_27275"/>
<dbReference type="InterPro" id="IPR036259">
    <property type="entry name" value="MFS_trans_sf"/>
</dbReference>
<dbReference type="RefSeq" id="WP_088910374.1">
    <property type="nucleotide sequence ID" value="NZ_CP018145.1"/>
</dbReference>
<dbReference type="Pfam" id="PF07690">
    <property type="entry name" value="MFS_1"/>
    <property type="match status" value="1"/>
</dbReference>
<feature type="transmembrane region" description="Helical" evidence="7">
    <location>
        <begin position="342"/>
        <end position="364"/>
    </location>
</feature>
<keyword evidence="4 7" id="KW-0812">Transmembrane</keyword>
<dbReference type="EMBL" id="CP018145">
    <property type="protein sequence ID" value="ASJ56896.1"/>
    <property type="molecule type" value="Genomic_DNA"/>
</dbReference>
<feature type="transmembrane region" description="Helical" evidence="7">
    <location>
        <begin position="76"/>
        <end position="96"/>
    </location>
</feature>
<accession>A0A220MP98</accession>
<dbReference type="GO" id="GO:0005886">
    <property type="term" value="C:plasma membrane"/>
    <property type="evidence" value="ECO:0007669"/>
    <property type="project" value="UniProtKB-SubCell"/>
</dbReference>
<protein>
    <submittedName>
        <fullName evidence="9">MFS transporter</fullName>
    </submittedName>
</protein>
<keyword evidence="6 7" id="KW-0472">Membrane</keyword>
<dbReference type="InterPro" id="IPR011701">
    <property type="entry name" value="MFS"/>
</dbReference>
<feature type="domain" description="Major facilitator superfamily (MFS) profile" evidence="8">
    <location>
        <begin position="217"/>
        <end position="408"/>
    </location>
</feature>
<sequence>MSNVLKNRYVRSILLSAFLLQIGVWVRNMAILLFVMDHTGGDSFAVSMISVAEYAPIFLFSFLAGTFADRWQPRKTMVWCEVLSALSVVGVLLTFVYGSWKAIFFATLISAILSQFSQPSGMKLFKLHVPGEQLQVGMSAYQTIFAIFMVFGPIVGTFVFQQWGMEVAMVITAVAFLSAAGVLYLLPPDRVEKEEQQETALLGEMVSGIRYVFSSRVLSMLGFCFLAVGFSLGMIQPLGIFIVTEQLQLPKESLQWLITAQGVGMIAGGAMTMAAAKTIPPQKLLVMGLLGNAIAVAICGMSTNLWLTLVAQFIAGLLLPSIQIGINTMLLKNTESTFIGRVNGILTPLFTGSMVVMMSITGVLKLHLPLAVIYGIAAFLMIIGLSFILPLYRMREGNMVQSTEQTGT</sequence>
<dbReference type="PANTHER" id="PTHR43266:SF8">
    <property type="entry name" value="MACROLIDE-EFFLUX PROTEIN"/>
    <property type="match status" value="1"/>
</dbReference>
<feature type="transmembrane region" description="Helical" evidence="7">
    <location>
        <begin position="254"/>
        <end position="272"/>
    </location>
</feature>
<evidence type="ECO:0000256" key="2">
    <source>
        <dbReference type="ARBA" id="ARBA00022448"/>
    </source>
</evidence>
<reference evidence="9 10" key="1">
    <citation type="submission" date="2016-11" db="EMBL/GenBank/DDBJ databases">
        <authorList>
            <person name="Jaros S."/>
            <person name="Januszkiewicz K."/>
            <person name="Wedrychowicz H."/>
        </authorList>
    </citation>
    <scope>NUCLEOTIDE SEQUENCE [LARGE SCALE GENOMIC DNA]</scope>
    <source>
        <strain evidence="9 10">NF2</strain>
    </source>
</reference>
<feature type="transmembrane region" description="Helical" evidence="7">
    <location>
        <begin position="309"/>
        <end position="330"/>
    </location>
</feature>
<dbReference type="CDD" id="cd06173">
    <property type="entry name" value="MFS_MefA_like"/>
    <property type="match status" value="1"/>
</dbReference>
<dbReference type="InterPro" id="IPR020846">
    <property type="entry name" value="MFS_dom"/>
</dbReference>
<keyword evidence="3" id="KW-1003">Cell membrane</keyword>
<evidence type="ECO:0000256" key="7">
    <source>
        <dbReference type="SAM" id="Phobius"/>
    </source>
</evidence>
<name>A0A220MP98_9BACL</name>
<gene>
    <name evidence="9" type="ORF">BP422_27275</name>
</gene>
<proteinExistence type="predicted"/>
<feature type="transmembrane region" description="Helical" evidence="7">
    <location>
        <begin position="12"/>
        <end position="32"/>
    </location>
</feature>
<feature type="transmembrane region" description="Helical" evidence="7">
    <location>
        <begin position="217"/>
        <end position="242"/>
    </location>
</feature>
<evidence type="ECO:0000259" key="8">
    <source>
        <dbReference type="PROSITE" id="PS50850"/>
    </source>
</evidence>
<keyword evidence="5 7" id="KW-1133">Transmembrane helix</keyword>